<dbReference type="Pfam" id="PF00010">
    <property type="entry name" value="HLH"/>
    <property type="match status" value="1"/>
</dbReference>
<feature type="region of interest" description="Disordered" evidence="1">
    <location>
        <begin position="440"/>
        <end position="466"/>
    </location>
</feature>
<feature type="region of interest" description="Disordered" evidence="1">
    <location>
        <begin position="290"/>
        <end position="383"/>
    </location>
</feature>
<dbReference type="RefSeq" id="XP_004333428.1">
    <property type="nucleotide sequence ID" value="XM_004333380.1"/>
</dbReference>
<feature type="compositionally biased region" description="Polar residues" evidence="1">
    <location>
        <begin position="702"/>
        <end position="715"/>
    </location>
</feature>
<evidence type="ECO:0000256" key="2">
    <source>
        <dbReference type="SAM" id="Phobius"/>
    </source>
</evidence>
<dbReference type="SMART" id="SM00353">
    <property type="entry name" value="HLH"/>
    <property type="match status" value="1"/>
</dbReference>
<keyword evidence="2" id="KW-0472">Membrane</keyword>
<keyword evidence="5" id="KW-1185">Reference proteome</keyword>
<keyword evidence="2" id="KW-0812">Transmembrane</keyword>
<evidence type="ECO:0000256" key="1">
    <source>
        <dbReference type="SAM" id="MobiDB-lite"/>
    </source>
</evidence>
<name>L8GE91_ACACF</name>
<sequence>MHHYHHLHQHQHEQDTYRSIEEVERDFAFLESSSSQDAVGSSPTVTQTGTATNTTATATDPSSSSPSLPLVTIVNPSTTRESHGAGWGSDNADWNSAHHHHSNSRHQSQSTGGQPQLFAAVGGSGPASFPIKQENDRSSPLLHHYYGGAQPHSMPGDDRFMQLAETSSASGMHHLLRHQLGRAAATQHVPMQAFPRRHHTSAPALHLGHSSSPQQYPSTSNSAWDLATHDGSVTAVTTYPAYPPAAGVSSSFSSYPSASSVVGSTQQLPSFSSSSLPTFSADLASVSELRRSSDAKLGSGASREAVKEEQRAASEKEGSEGGEWNDDDDDDDDDDQDEEDKEGRGEKRRKRSEDEGVAGQAGIRSRKRSSAGDVAAAKKKKVALERERRKELTNFFYRLQSCVPSLRTAPTRPTKAILLQSACDYIQTLESELTQLRSENQRLRSRESPFDEGRGPSATNNLYTRRQGPGQDATRLLFVLCSFFLLLYNPYGFPYLDLSAASTAAPGRLLGADGALGADHALHQHAQPQHQQPAGTATGAAFGPLGGLFNHLNLLFLSMSLLPSTGVIVLGWLLCLCLRLAVVCCVLLFLFLLEPFLPAWNRKIFMAILKEMNGIEGMYQMGTAEAGKQLHHFLKAFLAWGYAVSLDKAICDRVVLYTTLTTRLIGQILYRLWIGLWIPVRRVVTHHCMPITARQDDAELQPPQQQDSHTCLPTA</sequence>
<feature type="compositionally biased region" description="Acidic residues" evidence="1">
    <location>
        <begin position="323"/>
        <end position="340"/>
    </location>
</feature>
<dbReference type="GeneID" id="14911849"/>
<dbReference type="PROSITE" id="PS50888">
    <property type="entry name" value="BHLH"/>
    <property type="match status" value="1"/>
</dbReference>
<feature type="region of interest" description="Disordered" evidence="1">
    <location>
        <begin position="247"/>
        <end position="276"/>
    </location>
</feature>
<dbReference type="Gene3D" id="4.10.280.10">
    <property type="entry name" value="Helix-loop-helix DNA-binding domain"/>
    <property type="match status" value="1"/>
</dbReference>
<accession>L8GE91</accession>
<dbReference type="SUPFAM" id="SSF47459">
    <property type="entry name" value="HLH, helix-loop-helix DNA-binding domain"/>
    <property type="match status" value="1"/>
</dbReference>
<evidence type="ECO:0000313" key="5">
    <source>
        <dbReference type="Proteomes" id="UP000011083"/>
    </source>
</evidence>
<reference evidence="4" key="1">
    <citation type="journal article" date="2013" name="Genome Biol.">
        <title>Genome of Acanthamoeba castellanii highlights extensive lateral gene transfer and early evolution of tyrosine kinase signaling.</title>
        <authorList>
            <person name="Clarke M."/>
            <person name="Lohan A.J."/>
            <person name="Liu B."/>
            <person name="Lagkouvardos I."/>
            <person name="Roy S."/>
            <person name="Zafar N."/>
            <person name="Bertelli C."/>
            <person name="Schilde C."/>
            <person name="Kianianmomeni A."/>
            <person name="Burglin T.R."/>
            <person name="Frech C."/>
            <person name="Turcotte B."/>
            <person name="Kopec K.O."/>
            <person name="Synnott J.M."/>
            <person name="Choo C."/>
            <person name="Paponov I."/>
            <person name="Finkler A."/>
            <person name="Soon Heng Tan C."/>
            <person name="Hutchins A.P."/>
            <person name="Weinmeier T."/>
            <person name="Rattei T."/>
            <person name="Chu J.S."/>
            <person name="Gimenez G."/>
            <person name="Irimia M."/>
            <person name="Rigden D.J."/>
            <person name="Fitzpatrick D.A."/>
            <person name="Lorenzo-Morales J."/>
            <person name="Bateman A."/>
            <person name="Chiu C.H."/>
            <person name="Tang P."/>
            <person name="Hegemann P."/>
            <person name="Fromm H."/>
            <person name="Raoult D."/>
            <person name="Greub G."/>
            <person name="Miranda-Saavedra D."/>
            <person name="Chen N."/>
            <person name="Nash P."/>
            <person name="Ginger M.L."/>
            <person name="Horn M."/>
            <person name="Schaap P."/>
            <person name="Caler L."/>
            <person name="Loftus B."/>
        </authorList>
    </citation>
    <scope>NUCLEOTIDE SEQUENCE [LARGE SCALE GENOMIC DNA]</scope>
    <source>
        <strain evidence="4">Neff</strain>
    </source>
</reference>
<proteinExistence type="predicted"/>
<gene>
    <name evidence="4" type="ORF">ACA1_323120</name>
</gene>
<dbReference type="InterPro" id="IPR036638">
    <property type="entry name" value="HLH_DNA-bd_sf"/>
</dbReference>
<feature type="region of interest" description="Disordered" evidence="1">
    <location>
        <begin position="696"/>
        <end position="715"/>
    </location>
</feature>
<keyword evidence="2" id="KW-1133">Transmembrane helix</keyword>
<dbReference type="InterPro" id="IPR011598">
    <property type="entry name" value="bHLH_dom"/>
</dbReference>
<dbReference type="VEuPathDB" id="AmoebaDB:ACA1_323120"/>
<organism evidence="4 5">
    <name type="scientific">Acanthamoeba castellanii (strain ATCC 30010 / Neff)</name>
    <dbReference type="NCBI Taxonomy" id="1257118"/>
    <lineage>
        <taxon>Eukaryota</taxon>
        <taxon>Amoebozoa</taxon>
        <taxon>Discosea</taxon>
        <taxon>Longamoebia</taxon>
        <taxon>Centramoebida</taxon>
        <taxon>Acanthamoebidae</taxon>
        <taxon>Acanthamoeba</taxon>
    </lineage>
</organism>
<feature type="transmembrane region" description="Helical" evidence="2">
    <location>
        <begin position="567"/>
        <end position="593"/>
    </location>
</feature>
<feature type="compositionally biased region" description="Low complexity" evidence="1">
    <location>
        <begin position="43"/>
        <end position="67"/>
    </location>
</feature>
<dbReference type="KEGG" id="acan:ACA1_323120"/>
<evidence type="ECO:0000259" key="3">
    <source>
        <dbReference type="PROSITE" id="PS50888"/>
    </source>
</evidence>
<dbReference type="AlphaFoldDB" id="L8GE91"/>
<feature type="compositionally biased region" description="Basic and acidic residues" evidence="1">
    <location>
        <begin position="304"/>
        <end position="319"/>
    </location>
</feature>
<dbReference type="GO" id="GO:0046983">
    <property type="term" value="F:protein dimerization activity"/>
    <property type="evidence" value="ECO:0007669"/>
    <property type="project" value="InterPro"/>
</dbReference>
<dbReference type="Proteomes" id="UP000011083">
    <property type="component" value="Unassembled WGS sequence"/>
</dbReference>
<feature type="compositionally biased region" description="Polar residues" evidence="1">
    <location>
        <begin position="209"/>
        <end position="223"/>
    </location>
</feature>
<keyword evidence="4" id="KW-0238">DNA-binding</keyword>
<feature type="region of interest" description="Disordered" evidence="1">
    <location>
        <begin position="31"/>
        <end position="117"/>
    </location>
</feature>
<feature type="region of interest" description="Disordered" evidence="1">
    <location>
        <begin position="199"/>
        <end position="224"/>
    </location>
</feature>
<feature type="compositionally biased region" description="Polar residues" evidence="1">
    <location>
        <begin position="31"/>
        <end position="42"/>
    </location>
</feature>
<dbReference type="InterPro" id="IPR050433">
    <property type="entry name" value="Myc_transcription_factors"/>
</dbReference>
<dbReference type="EMBL" id="KB008152">
    <property type="protein sequence ID" value="ELR11415.1"/>
    <property type="molecule type" value="Genomic_DNA"/>
</dbReference>
<evidence type="ECO:0000313" key="4">
    <source>
        <dbReference type="EMBL" id="ELR11415.1"/>
    </source>
</evidence>
<feature type="compositionally biased region" description="Basic and acidic residues" evidence="1">
    <location>
        <begin position="440"/>
        <end position="454"/>
    </location>
</feature>
<protein>
    <submittedName>
        <fullName evidence="4">Helixloop-helix DNA-binding domain containing protein</fullName>
    </submittedName>
</protein>
<feature type="domain" description="BHLH" evidence="3">
    <location>
        <begin position="376"/>
        <end position="429"/>
    </location>
</feature>
<dbReference type="PANTHER" id="PTHR45851">
    <property type="entry name" value="MYC PROTO-ONCOGENE"/>
    <property type="match status" value="1"/>
</dbReference>
<dbReference type="GO" id="GO:0003677">
    <property type="term" value="F:DNA binding"/>
    <property type="evidence" value="ECO:0007669"/>
    <property type="project" value="UniProtKB-KW"/>
</dbReference>